<accession>W1NSD8</accession>
<keyword evidence="3" id="KW-0812">Transmembrane</keyword>
<dbReference type="GO" id="GO:0009706">
    <property type="term" value="C:chloroplast inner membrane"/>
    <property type="evidence" value="ECO:0007669"/>
    <property type="project" value="EnsemblPlants"/>
</dbReference>
<dbReference type="Gene3D" id="3.40.50.300">
    <property type="entry name" value="P-loop containing nucleotide triphosphate hydrolases"/>
    <property type="match status" value="1"/>
</dbReference>
<feature type="coiled-coil region" evidence="2">
    <location>
        <begin position="57"/>
        <end position="103"/>
    </location>
</feature>
<dbReference type="GO" id="GO:0004176">
    <property type="term" value="F:ATP-dependent peptidase activity"/>
    <property type="evidence" value="ECO:0000318"/>
    <property type="project" value="GO_Central"/>
</dbReference>
<organism evidence="5 6">
    <name type="scientific">Amborella trichopoda</name>
    <dbReference type="NCBI Taxonomy" id="13333"/>
    <lineage>
        <taxon>Eukaryota</taxon>
        <taxon>Viridiplantae</taxon>
        <taxon>Streptophyta</taxon>
        <taxon>Embryophyta</taxon>
        <taxon>Tracheophyta</taxon>
        <taxon>Spermatophyta</taxon>
        <taxon>Magnoliopsida</taxon>
        <taxon>Amborellales</taxon>
        <taxon>Amborellaceae</taxon>
        <taxon>Amborella</taxon>
    </lineage>
</organism>
<dbReference type="GO" id="GO:0062091">
    <property type="term" value="C:Ycf2/FtsHi complex"/>
    <property type="evidence" value="ECO:0007669"/>
    <property type="project" value="EnsemblPlants"/>
</dbReference>
<feature type="transmembrane region" description="Helical" evidence="3">
    <location>
        <begin position="568"/>
        <end position="590"/>
    </location>
</feature>
<evidence type="ECO:0000313" key="6">
    <source>
        <dbReference type="Proteomes" id="UP000017836"/>
    </source>
</evidence>
<dbReference type="OMA" id="HLFHGWK"/>
<protein>
    <recommendedName>
        <fullName evidence="4">AAA+ ATPase domain-containing protein</fullName>
    </recommendedName>
</protein>
<dbReference type="PANTHER" id="PTHR23076">
    <property type="entry name" value="METALLOPROTEASE M41 FTSH"/>
    <property type="match status" value="1"/>
</dbReference>
<dbReference type="Pfam" id="PF00004">
    <property type="entry name" value="AAA"/>
    <property type="match status" value="1"/>
</dbReference>
<evidence type="ECO:0000259" key="4">
    <source>
        <dbReference type="SMART" id="SM00382"/>
    </source>
</evidence>
<keyword evidence="3" id="KW-1133">Transmembrane helix</keyword>
<evidence type="ECO:0000256" key="2">
    <source>
        <dbReference type="SAM" id="Coils"/>
    </source>
</evidence>
<dbReference type="GO" id="GO:0004222">
    <property type="term" value="F:metalloendopeptidase activity"/>
    <property type="evidence" value="ECO:0007669"/>
    <property type="project" value="InterPro"/>
</dbReference>
<name>W1NSD8_AMBTC</name>
<dbReference type="AlphaFoldDB" id="W1NSD8"/>
<sequence>MLQKQAFAAPAMVTEREVSRSHEFSDYTQRLLEVVSVLLQRVKEAREFIGDRNGVEANILIQNVKEALKRVKDKRRELYDEVLDVLNADLSKLKRNKAALIKQSENIADVYWSSKREKETLVLRVDEEPEVKERVDELDNTMNKAEMDYNDVWQKVLEVEDEIERKETRMYSIVIRELSFIERESGLLVENFFSQWKQDIYESLSKNNKSRLSIQDIRKDLESAKNEVWEQTFLPMILDIEDPSHFLNQSTKDFVLNVTKAIQESREMQRNLDVSVRKKTKSYGEEKRFLVSSPAEEVVKGFPEVELKWKFGDKEVIVPKAVRLQLYHGWQKWREEFKENVKRNMMDNTDYGKEYVAQKQERLLSDRDRVVAKTWYNEEKKRWEMDPISVPYAVSKKLVKHVRIRHDWGVLYVALKNDDEEYFVDIKEYDMLFEDFGGFDGLYLKMLASGIPTVVQLMWIPFSELDIRQQFALLGKLFYECIVGFWNSQGVVNVREWCFRNIKNINDDIMVMIGFPLVDLIIPKQIRINFGMAWPEDVYEAAGSTGYLRWQSVAEANFNARKMDSFQWYLWFFIRSIIYVYILVHVLHYLKKTVIKLLGFGPLRSRDPNMRKLRRVKAYFKFKEKRRIRRKKRGIDPIKSAFDQMKRVKNPPMRLRDFASIDSMREEINEIVAFLQNPKAFQELGAQAPRGVLIVGERGTGKTTLALAIAAEAKVPVVKIKAQQLEAGLWVGQSASNVRELFQTARDLAPVIIFVEDFDLFAGVRGQFIHTKKQDHEAFINQLLVELDGFEKQDGVVLIATTRNLKQIDEALRRPGRMDRVLHLQRPTQVEREKILHLAAKDTMDHDLIDFVDWKKVAEKTSLLRPMELKLVPMALEANAFRNKVLDADELMTYVSWIATFSGIIPQWLRTTKPLRWMSRWLVNHLGLVLTKEDIQSVVYLMEPYGQISNGIELLSPPLDWTWETKFPHAVWAAGRGLIAHLLPNFDTVDNIWLEPTSWEGIGCTKITKARDASRQNGNVEMRSYLEKKLVFCFGSYIASQLLLPFGEENYLSSSEIQQAQDIATRMVIQYGWRPDDSPAIYFRSNSIGALSMGDKHEYKIASQVEKIYNSAYDKAKEMLQKNRRVLEVIVEQLMEYEMLTGQDLVSILEEYGGICEQEPFTLSKYLLEDKEQGQDNM</sequence>
<dbReference type="Proteomes" id="UP000017836">
    <property type="component" value="Unassembled WGS sequence"/>
</dbReference>
<dbReference type="Gene3D" id="1.20.58.760">
    <property type="entry name" value="Peptidase M41"/>
    <property type="match status" value="1"/>
</dbReference>
<dbReference type="HOGENOM" id="CLU_004637_0_0_1"/>
<dbReference type="PANTHER" id="PTHR23076:SF58">
    <property type="entry name" value="INACTIVE ATP-DEPENDENT ZINC METALLOPROTEASE FTSHI 5, CHLOROPLASTIC-RELATED"/>
    <property type="match status" value="1"/>
</dbReference>
<dbReference type="GO" id="GO:0005524">
    <property type="term" value="F:ATP binding"/>
    <property type="evidence" value="ECO:0007669"/>
    <property type="project" value="InterPro"/>
</dbReference>
<dbReference type="InterPro" id="IPR003959">
    <property type="entry name" value="ATPase_AAA_core"/>
</dbReference>
<dbReference type="InterPro" id="IPR037219">
    <property type="entry name" value="Peptidase_M41-like"/>
</dbReference>
<gene>
    <name evidence="5" type="ORF">AMTR_s00110p00154620</name>
</gene>
<dbReference type="SUPFAM" id="SSF140990">
    <property type="entry name" value="FtsH protease domain-like"/>
    <property type="match status" value="1"/>
</dbReference>
<dbReference type="GO" id="GO:0080093">
    <property type="term" value="P:regulation of photorespiration"/>
    <property type="evidence" value="ECO:0007669"/>
    <property type="project" value="EnsemblPlants"/>
</dbReference>
<dbReference type="InterPro" id="IPR027417">
    <property type="entry name" value="P-loop_NTPase"/>
</dbReference>
<dbReference type="GO" id="GO:0016464">
    <property type="term" value="F:chloroplast protein-transporting ATPase activity"/>
    <property type="evidence" value="ECO:0007669"/>
    <property type="project" value="EnsemblPlants"/>
</dbReference>
<keyword evidence="2" id="KW-0175">Coiled coil</keyword>
<dbReference type="InterPro" id="IPR000642">
    <property type="entry name" value="Peptidase_M41"/>
</dbReference>
<evidence type="ECO:0000256" key="3">
    <source>
        <dbReference type="SAM" id="Phobius"/>
    </source>
</evidence>
<keyword evidence="6" id="KW-1185">Reference proteome</keyword>
<dbReference type="GO" id="GO:0009535">
    <property type="term" value="C:chloroplast thylakoid membrane"/>
    <property type="evidence" value="ECO:0000318"/>
    <property type="project" value="GO_Central"/>
</dbReference>
<evidence type="ECO:0000256" key="1">
    <source>
        <dbReference type="ARBA" id="ARBA00022946"/>
    </source>
</evidence>
<dbReference type="GO" id="GO:0016887">
    <property type="term" value="F:ATP hydrolysis activity"/>
    <property type="evidence" value="ECO:0007669"/>
    <property type="project" value="InterPro"/>
</dbReference>
<keyword evidence="3" id="KW-0472">Membrane</keyword>
<dbReference type="GO" id="GO:0045037">
    <property type="term" value="P:protein import into chloroplast stroma"/>
    <property type="evidence" value="ECO:0007669"/>
    <property type="project" value="EnsemblPlants"/>
</dbReference>
<reference evidence="6" key="1">
    <citation type="journal article" date="2013" name="Science">
        <title>The Amborella genome and the evolution of flowering plants.</title>
        <authorList>
            <consortium name="Amborella Genome Project"/>
        </authorList>
    </citation>
    <scope>NUCLEOTIDE SEQUENCE [LARGE SCALE GENOMIC DNA]</scope>
</reference>
<dbReference type="SUPFAM" id="SSF52540">
    <property type="entry name" value="P-loop containing nucleoside triphosphate hydrolases"/>
    <property type="match status" value="1"/>
</dbReference>
<dbReference type="Pfam" id="PF01434">
    <property type="entry name" value="Peptidase_M41"/>
    <property type="match status" value="1"/>
</dbReference>
<dbReference type="FunFam" id="3.40.50.300:FF:001891">
    <property type="entry name" value="ATP-dependent zinc metalloprotease FtsH 3"/>
    <property type="match status" value="1"/>
</dbReference>
<dbReference type="STRING" id="13333.W1NSD8"/>
<proteinExistence type="predicted"/>
<keyword evidence="1" id="KW-0809">Transit peptide</keyword>
<dbReference type="Gramene" id="ERN00007">
    <property type="protein sequence ID" value="ERN00007"/>
    <property type="gene ID" value="AMTR_s00110p00154620"/>
</dbReference>
<dbReference type="GO" id="GO:0006508">
    <property type="term" value="P:proteolysis"/>
    <property type="evidence" value="ECO:0000318"/>
    <property type="project" value="GO_Central"/>
</dbReference>
<evidence type="ECO:0000313" key="5">
    <source>
        <dbReference type="EMBL" id="ERN00007.1"/>
    </source>
</evidence>
<dbReference type="EMBL" id="KI394965">
    <property type="protein sequence ID" value="ERN00007.1"/>
    <property type="molecule type" value="Genomic_DNA"/>
</dbReference>
<dbReference type="GO" id="GO:0009658">
    <property type="term" value="P:chloroplast organization"/>
    <property type="evidence" value="ECO:0007669"/>
    <property type="project" value="EnsemblPlants"/>
</dbReference>
<dbReference type="eggNOG" id="KOG0731">
    <property type="taxonomic scope" value="Eukaryota"/>
</dbReference>
<dbReference type="SMART" id="SM00382">
    <property type="entry name" value="AAA"/>
    <property type="match status" value="1"/>
</dbReference>
<feature type="domain" description="AAA+ ATPase" evidence="4">
    <location>
        <begin position="688"/>
        <end position="828"/>
    </location>
</feature>
<dbReference type="GO" id="GO:0045454">
    <property type="term" value="P:cell redox homeostasis"/>
    <property type="evidence" value="ECO:0007669"/>
    <property type="project" value="EnsemblPlants"/>
</dbReference>
<dbReference type="InterPro" id="IPR003593">
    <property type="entry name" value="AAA+_ATPase"/>
</dbReference>